<keyword evidence="5" id="KW-1015">Disulfide bond</keyword>
<dbReference type="InterPro" id="IPR019546">
    <property type="entry name" value="TAT_signal_bac_arc"/>
</dbReference>
<keyword evidence="4" id="KW-0411">Iron-sulfur</keyword>
<dbReference type="InterPro" id="IPR017941">
    <property type="entry name" value="Rieske_2Fe-2S"/>
</dbReference>
<dbReference type="Pfam" id="PF00355">
    <property type="entry name" value="Rieske"/>
    <property type="match status" value="2"/>
</dbReference>
<keyword evidence="7" id="KW-0732">Signal</keyword>
<dbReference type="RefSeq" id="WP_015934482.1">
    <property type="nucleotide sequence ID" value="NC_011891.1"/>
</dbReference>
<feature type="signal peptide" evidence="7">
    <location>
        <begin position="1"/>
        <end position="29"/>
    </location>
</feature>
<dbReference type="GO" id="GO:0046872">
    <property type="term" value="F:metal ion binding"/>
    <property type="evidence" value="ECO:0007669"/>
    <property type="project" value="UniProtKB-KW"/>
</dbReference>
<sequence>MSVTRRQFLVRALAGGAGAAAGAALPACAPDTSPAPLVDVAAPVNGRLTLTLSRHPALARPGGAVRARAPGLADPVLVVHAADGTFAAMSSTCTHQGCPVGFEGGEVICPCHASTFDLLGRVTRPPAIQGLAAYAAFHDPALDEVAVDLTAGDPGFPRWTDGAVVFPLADFPQLAADGGSVAGRPGGAPRPLALVVVALAGGAYAALDAICTHLGCIVGWDAGRGQVICPCHGSRYALDGAVQHGPATRPLGTYDVTADALAVTVHVPA</sequence>
<keyword evidence="10" id="KW-1185">Reference proteome</keyword>
<evidence type="ECO:0000256" key="4">
    <source>
        <dbReference type="ARBA" id="ARBA00023014"/>
    </source>
</evidence>
<dbReference type="EMBL" id="CP001359">
    <property type="protein sequence ID" value="ACL66671.1"/>
    <property type="molecule type" value="Genomic_DNA"/>
</dbReference>
<feature type="chain" id="PRO_5002875287" evidence="7">
    <location>
        <begin position="30"/>
        <end position="269"/>
    </location>
</feature>
<feature type="domain" description="Rieske" evidence="8">
    <location>
        <begin position="72"/>
        <end position="145"/>
    </location>
</feature>
<dbReference type="AlphaFoldDB" id="B8JHF9"/>
<dbReference type="Proteomes" id="UP000007089">
    <property type="component" value="Chromosome"/>
</dbReference>
<evidence type="ECO:0000256" key="6">
    <source>
        <dbReference type="ARBA" id="ARBA00034078"/>
    </source>
</evidence>
<dbReference type="InterPro" id="IPR005805">
    <property type="entry name" value="Rieske_Fe-S_prot_C"/>
</dbReference>
<evidence type="ECO:0000256" key="2">
    <source>
        <dbReference type="ARBA" id="ARBA00022723"/>
    </source>
</evidence>
<gene>
    <name evidence="9" type="ordered locus">A2cp1_3337</name>
</gene>
<evidence type="ECO:0000259" key="8">
    <source>
        <dbReference type="PROSITE" id="PS51296"/>
    </source>
</evidence>
<reference evidence="9" key="1">
    <citation type="submission" date="2009-01" db="EMBL/GenBank/DDBJ databases">
        <title>Complete sequence of Anaeromyxobacter dehalogenans 2CP-1.</title>
        <authorList>
            <consortium name="US DOE Joint Genome Institute"/>
            <person name="Lucas S."/>
            <person name="Copeland A."/>
            <person name="Lapidus A."/>
            <person name="Glavina del Rio T."/>
            <person name="Dalin E."/>
            <person name="Tice H."/>
            <person name="Bruce D."/>
            <person name="Goodwin L."/>
            <person name="Pitluck S."/>
            <person name="Saunders E."/>
            <person name="Brettin T."/>
            <person name="Detter J.C."/>
            <person name="Han C."/>
            <person name="Larimer F."/>
            <person name="Land M."/>
            <person name="Hauser L."/>
            <person name="Kyrpides N."/>
            <person name="Ovchinnikova G."/>
            <person name="Beliaev A.S."/>
            <person name="Richardson P."/>
        </authorList>
    </citation>
    <scope>NUCLEOTIDE SEQUENCE</scope>
    <source>
        <strain evidence="9">2CP-1</strain>
    </source>
</reference>
<evidence type="ECO:0000256" key="5">
    <source>
        <dbReference type="ARBA" id="ARBA00023157"/>
    </source>
</evidence>
<dbReference type="InterPro" id="IPR014349">
    <property type="entry name" value="Rieske_Fe-S_prot"/>
</dbReference>
<dbReference type="PROSITE" id="PS51318">
    <property type="entry name" value="TAT"/>
    <property type="match status" value="1"/>
</dbReference>
<evidence type="ECO:0000313" key="10">
    <source>
        <dbReference type="Proteomes" id="UP000007089"/>
    </source>
</evidence>
<keyword evidence="2" id="KW-0479">Metal-binding</keyword>
<proteinExistence type="predicted"/>
<dbReference type="KEGG" id="acp:A2cp1_3337"/>
<dbReference type="GO" id="GO:0051537">
    <property type="term" value="F:2 iron, 2 sulfur cluster binding"/>
    <property type="evidence" value="ECO:0007669"/>
    <property type="project" value="UniProtKB-KW"/>
</dbReference>
<feature type="domain" description="Rieske" evidence="8">
    <location>
        <begin position="194"/>
        <end position="265"/>
    </location>
</feature>
<dbReference type="InterPro" id="IPR036922">
    <property type="entry name" value="Rieske_2Fe-2S_sf"/>
</dbReference>
<dbReference type="HOGENOM" id="CLU_1022427_0_0_7"/>
<evidence type="ECO:0000256" key="3">
    <source>
        <dbReference type="ARBA" id="ARBA00023004"/>
    </source>
</evidence>
<dbReference type="SUPFAM" id="SSF50022">
    <property type="entry name" value="ISP domain"/>
    <property type="match status" value="2"/>
</dbReference>
<dbReference type="CDD" id="cd03467">
    <property type="entry name" value="Rieske"/>
    <property type="match status" value="1"/>
</dbReference>
<dbReference type="Gene3D" id="2.102.10.10">
    <property type="entry name" value="Rieske [2Fe-2S] iron-sulphur domain"/>
    <property type="match status" value="2"/>
</dbReference>
<organism evidence="9 10">
    <name type="scientific">Anaeromyxobacter dehalogenans (strain ATCC BAA-258 / DSM 21875 / 2CP-1)</name>
    <dbReference type="NCBI Taxonomy" id="455488"/>
    <lineage>
        <taxon>Bacteria</taxon>
        <taxon>Pseudomonadati</taxon>
        <taxon>Myxococcota</taxon>
        <taxon>Myxococcia</taxon>
        <taxon>Myxococcales</taxon>
        <taxon>Cystobacterineae</taxon>
        <taxon>Anaeromyxobacteraceae</taxon>
        <taxon>Anaeromyxobacter</taxon>
    </lineage>
</organism>
<keyword evidence="3" id="KW-0408">Iron</keyword>
<dbReference type="PRINTS" id="PR00162">
    <property type="entry name" value="RIESKE"/>
</dbReference>
<comment type="cofactor">
    <cofactor evidence="6">
        <name>[2Fe-2S] cluster</name>
        <dbReference type="ChEBI" id="CHEBI:190135"/>
    </cofactor>
</comment>
<protein>
    <submittedName>
        <fullName evidence="9">Rieske (2Fe-2S) domain protein</fullName>
    </submittedName>
</protein>
<accession>B8JHF9</accession>
<dbReference type="PROSITE" id="PS51296">
    <property type="entry name" value="RIESKE"/>
    <property type="match status" value="2"/>
</dbReference>
<evidence type="ECO:0000313" key="9">
    <source>
        <dbReference type="EMBL" id="ACL66671.1"/>
    </source>
</evidence>
<dbReference type="PANTHER" id="PTHR10134">
    <property type="entry name" value="CYTOCHROME B-C1 COMPLEX SUBUNIT RIESKE, MITOCHONDRIAL"/>
    <property type="match status" value="1"/>
</dbReference>
<dbReference type="NCBIfam" id="TIGR01409">
    <property type="entry name" value="TAT_signal_seq"/>
    <property type="match status" value="1"/>
</dbReference>
<dbReference type="InterPro" id="IPR006311">
    <property type="entry name" value="TAT_signal"/>
</dbReference>
<dbReference type="GO" id="GO:0016020">
    <property type="term" value="C:membrane"/>
    <property type="evidence" value="ECO:0007669"/>
    <property type="project" value="InterPro"/>
</dbReference>
<evidence type="ECO:0000256" key="7">
    <source>
        <dbReference type="SAM" id="SignalP"/>
    </source>
</evidence>
<name>B8JHF9_ANAD2</name>
<keyword evidence="1" id="KW-0001">2Fe-2S</keyword>
<evidence type="ECO:0000256" key="1">
    <source>
        <dbReference type="ARBA" id="ARBA00022714"/>
    </source>
</evidence>